<dbReference type="RefSeq" id="WP_198915225.1">
    <property type="nucleotide sequence ID" value="NZ_JAEKPD010000002.1"/>
</dbReference>
<dbReference type="PROSITE" id="PS51186">
    <property type="entry name" value="GNAT"/>
    <property type="match status" value="1"/>
</dbReference>
<organism evidence="4 5">
    <name type="scientific">Palleronia pontilimi</name>
    <dbReference type="NCBI Taxonomy" id="1964209"/>
    <lineage>
        <taxon>Bacteria</taxon>
        <taxon>Pseudomonadati</taxon>
        <taxon>Pseudomonadota</taxon>
        <taxon>Alphaproteobacteria</taxon>
        <taxon>Rhodobacterales</taxon>
        <taxon>Roseobacteraceae</taxon>
        <taxon>Palleronia</taxon>
    </lineage>
</organism>
<evidence type="ECO:0000313" key="5">
    <source>
        <dbReference type="Proteomes" id="UP000642488"/>
    </source>
</evidence>
<dbReference type="PANTHER" id="PTHR43877:SF2">
    <property type="entry name" value="AMINOALKYLPHOSPHONATE N-ACETYLTRANSFERASE-RELATED"/>
    <property type="match status" value="1"/>
</dbReference>
<dbReference type="GO" id="GO:0016747">
    <property type="term" value="F:acyltransferase activity, transferring groups other than amino-acyl groups"/>
    <property type="evidence" value="ECO:0007669"/>
    <property type="project" value="InterPro"/>
</dbReference>
<keyword evidence="1" id="KW-0808">Transferase</keyword>
<keyword evidence="5" id="KW-1185">Reference proteome</keyword>
<protein>
    <submittedName>
        <fullName evidence="4">GNAT family N-acetyltransferase</fullName>
    </submittedName>
</protein>
<proteinExistence type="predicted"/>
<reference evidence="4" key="1">
    <citation type="submission" date="2020-12" db="EMBL/GenBank/DDBJ databases">
        <title>Bacterial taxonomy.</title>
        <authorList>
            <person name="Pan X."/>
        </authorList>
    </citation>
    <scope>NUCLEOTIDE SEQUENCE</scope>
    <source>
        <strain evidence="4">KCTC 52957</strain>
    </source>
</reference>
<dbReference type="AlphaFoldDB" id="A0A934IAI3"/>
<dbReference type="InterPro" id="IPR050832">
    <property type="entry name" value="Bact_Acetyltransf"/>
</dbReference>
<dbReference type="PANTHER" id="PTHR43877">
    <property type="entry name" value="AMINOALKYLPHOSPHONATE N-ACETYLTRANSFERASE-RELATED-RELATED"/>
    <property type="match status" value="1"/>
</dbReference>
<comment type="caution">
    <text evidence="4">The sequence shown here is derived from an EMBL/GenBank/DDBJ whole genome shotgun (WGS) entry which is preliminary data.</text>
</comment>
<gene>
    <name evidence="4" type="ORF">ILP92_04820</name>
</gene>
<dbReference type="InterPro" id="IPR016181">
    <property type="entry name" value="Acyl_CoA_acyltransferase"/>
</dbReference>
<accession>A0A934IAI3</accession>
<evidence type="ECO:0000256" key="2">
    <source>
        <dbReference type="ARBA" id="ARBA00023315"/>
    </source>
</evidence>
<dbReference type="Gene3D" id="3.40.630.30">
    <property type="match status" value="1"/>
</dbReference>
<evidence type="ECO:0000259" key="3">
    <source>
        <dbReference type="PROSITE" id="PS51186"/>
    </source>
</evidence>
<dbReference type="InterPro" id="IPR000182">
    <property type="entry name" value="GNAT_dom"/>
</dbReference>
<dbReference type="EMBL" id="JAEKPD010000002">
    <property type="protein sequence ID" value="MBJ3762066.1"/>
    <property type="molecule type" value="Genomic_DNA"/>
</dbReference>
<dbReference type="Pfam" id="PF00583">
    <property type="entry name" value="Acetyltransf_1"/>
    <property type="match status" value="1"/>
</dbReference>
<evidence type="ECO:0000256" key="1">
    <source>
        <dbReference type="ARBA" id="ARBA00022679"/>
    </source>
</evidence>
<sequence>MKFGISQIQGSDRDWVIDAHADHYARVERFDGTFPIAVAAAFDACLAAPEGIGWIARTDGRRCGSLLLTPLGRDALQIRLFLVVEDARGRGLGRRLLTTARDEGRARGARRLTVATFAEHRDACALYSAFGFTLDSRAPARAFGRDLTLQTWSYPLAIAESDR</sequence>
<dbReference type="Proteomes" id="UP000642488">
    <property type="component" value="Unassembled WGS sequence"/>
</dbReference>
<keyword evidence="2" id="KW-0012">Acyltransferase</keyword>
<dbReference type="SUPFAM" id="SSF55729">
    <property type="entry name" value="Acyl-CoA N-acyltransferases (Nat)"/>
    <property type="match status" value="1"/>
</dbReference>
<name>A0A934IAI3_9RHOB</name>
<evidence type="ECO:0000313" key="4">
    <source>
        <dbReference type="EMBL" id="MBJ3762066.1"/>
    </source>
</evidence>
<feature type="domain" description="N-acetyltransferase" evidence="3">
    <location>
        <begin position="13"/>
        <end position="150"/>
    </location>
</feature>